<proteinExistence type="predicted"/>
<feature type="domain" description="DinB-like" evidence="1">
    <location>
        <begin position="16"/>
        <end position="145"/>
    </location>
</feature>
<dbReference type="RefSeq" id="WP_179271186.1">
    <property type="nucleotide sequence ID" value="NZ_MQWB01000001.1"/>
</dbReference>
<dbReference type="Pfam" id="PF12867">
    <property type="entry name" value="DinB_2"/>
    <property type="match status" value="1"/>
</dbReference>
<evidence type="ECO:0000259" key="1">
    <source>
        <dbReference type="Pfam" id="PF12867"/>
    </source>
</evidence>
<keyword evidence="3" id="KW-1185">Reference proteome</keyword>
<dbReference type="InterPro" id="IPR024775">
    <property type="entry name" value="DinB-like"/>
</dbReference>
<sequence>MSDTSFRDLAFSDLDLELAGTRRLLEAAPQAHFGWRPHEKSWTLGQLTAHIANLFWWGTMTLTQDEFDMGAPMPPNDPPESTEALLATFDRNVAAFRATLEQQTDADLDKPWTLRSGKHHISTDPTHMVLRRFTLSHIAHHRGQLSVYLRLLDVPVPGVYGPSGDDRRGARSE</sequence>
<dbReference type="Proteomes" id="UP000216446">
    <property type="component" value="Unassembled WGS sequence"/>
</dbReference>
<reference evidence="2 3" key="1">
    <citation type="submission" date="2016-11" db="EMBL/GenBank/DDBJ databases">
        <title>Study of marine rhodopsin-containing bacteria.</title>
        <authorList>
            <person name="Yoshizawa S."/>
            <person name="Kumagai Y."/>
            <person name="Kogure K."/>
        </authorList>
    </citation>
    <scope>NUCLEOTIDE SEQUENCE [LARGE SCALE GENOMIC DNA]</scope>
    <source>
        <strain evidence="2 3">SG-29</strain>
    </source>
</reference>
<dbReference type="InParanoid" id="A0A259U1G4"/>
<name>A0A259U1G4_9BACT</name>
<dbReference type="AlphaFoldDB" id="A0A259U1G4"/>
<dbReference type="Gene3D" id="1.20.120.450">
    <property type="entry name" value="dinb family like domain"/>
    <property type="match status" value="1"/>
</dbReference>
<protein>
    <recommendedName>
        <fullName evidence="1">DinB-like domain-containing protein</fullName>
    </recommendedName>
</protein>
<comment type="caution">
    <text evidence="2">The sequence shown here is derived from an EMBL/GenBank/DDBJ whole genome shotgun (WGS) entry which is preliminary data.</text>
</comment>
<dbReference type="InterPro" id="IPR034660">
    <property type="entry name" value="DinB/YfiT-like"/>
</dbReference>
<gene>
    <name evidence="2" type="ORF">BSZ36_13245</name>
</gene>
<dbReference type="EMBL" id="MQWB01000001">
    <property type="protein sequence ID" value="OZC03865.1"/>
    <property type="molecule type" value="Genomic_DNA"/>
</dbReference>
<evidence type="ECO:0000313" key="3">
    <source>
        <dbReference type="Proteomes" id="UP000216446"/>
    </source>
</evidence>
<organism evidence="2 3">
    <name type="scientific">Rubricoccus marinus</name>
    <dbReference type="NCBI Taxonomy" id="716817"/>
    <lineage>
        <taxon>Bacteria</taxon>
        <taxon>Pseudomonadati</taxon>
        <taxon>Rhodothermota</taxon>
        <taxon>Rhodothermia</taxon>
        <taxon>Rhodothermales</taxon>
        <taxon>Rubricoccaceae</taxon>
        <taxon>Rubricoccus</taxon>
    </lineage>
</organism>
<accession>A0A259U1G4</accession>
<dbReference type="SUPFAM" id="SSF109854">
    <property type="entry name" value="DinB/YfiT-like putative metalloenzymes"/>
    <property type="match status" value="1"/>
</dbReference>
<evidence type="ECO:0000313" key="2">
    <source>
        <dbReference type="EMBL" id="OZC03865.1"/>
    </source>
</evidence>